<dbReference type="RefSeq" id="WP_164471304.1">
    <property type="nucleotide sequence ID" value="NZ_CP033325.1"/>
</dbReference>
<comment type="caution">
    <text evidence="1">The sequence shown here is derived from an EMBL/GenBank/DDBJ whole genome shotgun (WGS) entry which is preliminary data.</text>
</comment>
<dbReference type="SUPFAM" id="SSF55961">
    <property type="entry name" value="Bet v1-like"/>
    <property type="match status" value="1"/>
</dbReference>
<sequence>MDRVLPLPADEAFALVTDFARHGEWIPLTRMSVPAGGARPGDAVVARSAVVLLDRMTLERLDPPSVVPGAGGPGGATAGGATACGVGRAPRTNPADGVAVLRKDGPVLLGSATVVVTPVGTRAARVRWTEDVWLRGPLPRRVTRAVLAPLLDAMVGLALWRMDRSLRR</sequence>
<dbReference type="EMBL" id="JBHSGF010000001">
    <property type="protein sequence ID" value="MFC4553979.1"/>
    <property type="molecule type" value="Genomic_DNA"/>
</dbReference>
<evidence type="ECO:0000313" key="2">
    <source>
        <dbReference type="Proteomes" id="UP001595955"/>
    </source>
</evidence>
<organism evidence="1 2">
    <name type="scientific">Georgenia faecalis</name>
    <dbReference type="NCBI Taxonomy" id="2483799"/>
    <lineage>
        <taxon>Bacteria</taxon>
        <taxon>Bacillati</taxon>
        <taxon>Actinomycetota</taxon>
        <taxon>Actinomycetes</taxon>
        <taxon>Micrococcales</taxon>
        <taxon>Bogoriellaceae</taxon>
        <taxon>Georgenia</taxon>
    </lineage>
</organism>
<evidence type="ECO:0008006" key="3">
    <source>
        <dbReference type="Google" id="ProtNLM"/>
    </source>
</evidence>
<dbReference type="Gene3D" id="3.30.530.20">
    <property type="match status" value="1"/>
</dbReference>
<dbReference type="Proteomes" id="UP001595955">
    <property type="component" value="Unassembled WGS sequence"/>
</dbReference>
<gene>
    <name evidence="1" type="ORF">ACFO3F_01840</name>
</gene>
<name>A0ABV9D5K3_9MICO</name>
<evidence type="ECO:0000313" key="1">
    <source>
        <dbReference type="EMBL" id="MFC4553979.1"/>
    </source>
</evidence>
<keyword evidence="2" id="KW-1185">Reference proteome</keyword>
<accession>A0ABV9D5K3</accession>
<protein>
    <recommendedName>
        <fullName evidence="3">SRPBCC family protein</fullName>
    </recommendedName>
</protein>
<proteinExistence type="predicted"/>
<dbReference type="InterPro" id="IPR023393">
    <property type="entry name" value="START-like_dom_sf"/>
</dbReference>
<reference evidence="2" key="1">
    <citation type="journal article" date="2019" name="Int. J. Syst. Evol. Microbiol.">
        <title>The Global Catalogue of Microorganisms (GCM) 10K type strain sequencing project: providing services to taxonomists for standard genome sequencing and annotation.</title>
        <authorList>
            <consortium name="The Broad Institute Genomics Platform"/>
            <consortium name="The Broad Institute Genome Sequencing Center for Infectious Disease"/>
            <person name="Wu L."/>
            <person name="Ma J."/>
        </authorList>
    </citation>
    <scope>NUCLEOTIDE SEQUENCE [LARGE SCALE GENOMIC DNA]</scope>
    <source>
        <strain evidence="2">JCM 3369</strain>
    </source>
</reference>